<comment type="caution">
    <text evidence="2">The sequence shown here is derived from an EMBL/GenBank/DDBJ whole genome shotgun (WGS) entry which is preliminary data.</text>
</comment>
<evidence type="ECO:0000256" key="1">
    <source>
        <dbReference type="SAM" id="Phobius"/>
    </source>
</evidence>
<keyword evidence="1" id="KW-0472">Membrane</keyword>
<dbReference type="RefSeq" id="WP_191752997.1">
    <property type="nucleotide sequence ID" value="NZ_JACSQM010000002.1"/>
</dbReference>
<name>A0ABR8SJG0_9BACL</name>
<evidence type="ECO:0000313" key="3">
    <source>
        <dbReference type="Proteomes" id="UP000603641"/>
    </source>
</evidence>
<dbReference type="EMBL" id="JACSQM010000002">
    <property type="protein sequence ID" value="MBD7963621.1"/>
    <property type="molecule type" value="Genomic_DNA"/>
</dbReference>
<keyword evidence="1" id="KW-0812">Transmembrane</keyword>
<proteinExistence type="predicted"/>
<reference evidence="2 3" key="1">
    <citation type="submission" date="2020-08" db="EMBL/GenBank/DDBJ databases">
        <title>A Genomic Blueprint of the Chicken Gut Microbiome.</title>
        <authorList>
            <person name="Gilroy R."/>
            <person name="Ravi A."/>
            <person name="Getino M."/>
            <person name="Pursley I."/>
            <person name="Horton D.L."/>
            <person name="Alikhan N.-F."/>
            <person name="Baker D."/>
            <person name="Gharbi K."/>
            <person name="Hall N."/>
            <person name="Watson M."/>
            <person name="Adriaenssens E.M."/>
            <person name="Foster-Nyarko E."/>
            <person name="Jarju S."/>
            <person name="Secka A."/>
            <person name="Antonio M."/>
            <person name="Oren A."/>
            <person name="Chaudhuri R."/>
            <person name="La Ragione R.M."/>
            <person name="Hildebrand F."/>
            <person name="Pallen M.J."/>
        </authorList>
    </citation>
    <scope>NUCLEOTIDE SEQUENCE [LARGE SCALE GENOMIC DNA]</scope>
    <source>
        <strain evidence="2 3">Sa2CUA10</strain>
    </source>
</reference>
<keyword evidence="3" id="KW-1185">Reference proteome</keyword>
<keyword evidence="1" id="KW-1133">Transmembrane helix</keyword>
<organism evidence="2 3">
    <name type="scientific">Fictibacillus norfolkensis</name>
    <dbReference type="NCBI Taxonomy" id="2762233"/>
    <lineage>
        <taxon>Bacteria</taxon>
        <taxon>Bacillati</taxon>
        <taxon>Bacillota</taxon>
        <taxon>Bacilli</taxon>
        <taxon>Bacillales</taxon>
        <taxon>Fictibacillaceae</taxon>
        <taxon>Fictibacillus</taxon>
    </lineage>
</organism>
<dbReference type="Proteomes" id="UP000603641">
    <property type="component" value="Unassembled WGS sequence"/>
</dbReference>
<sequence length="65" mass="7515">MKKASEKRLNAFLILTGSLFLYSIFSKVYHLDSIINDIVYASGFTIAIVIHHYYRMNIKSEKVDS</sequence>
<feature type="transmembrane region" description="Helical" evidence="1">
    <location>
        <begin position="9"/>
        <end position="26"/>
    </location>
</feature>
<accession>A0ABR8SJG0</accession>
<protein>
    <submittedName>
        <fullName evidence="2">Uncharacterized protein</fullName>
    </submittedName>
</protein>
<feature type="transmembrane region" description="Helical" evidence="1">
    <location>
        <begin position="38"/>
        <end position="54"/>
    </location>
</feature>
<gene>
    <name evidence="2" type="ORF">H9648_06085</name>
</gene>
<evidence type="ECO:0000313" key="2">
    <source>
        <dbReference type="EMBL" id="MBD7963621.1"/>
    </source>
</evidence>